<dbReference type="Proteomes" id="UP000241769">
    <property type="component" value="Unassembled WGS sequence"/>
</dbReference>
<name>A0A2P6MYF5_9EUKA</name>
<comment type="caution">
    <text evidence="1">The sequence shown here is derived from an EMBL/GenBank/DDBJ whole genome shotgun (WGS) entry which is preliminary data.</text>
</comment>
<dbReference type="InParanoid" id="A0A2P6MYF5"/>
<dbReference type="AlphaFoldDB" id="A0A2P6MYF5"/>
<accession>A0A2P6MYF5</accession>
<feature type="non-terminal residue" evidence="1">
    <location>
        <position position="169"/>
    </location>
</feature>
<gene>
    <name evidence="1" type="ORF">PROFUN_14809</name>
</gene>
<protein>
    <submittedName>
        <fullName evidence="1">Uncharacterized protein</fullName>
    </submittedName>
</protein>
<evidence type="ECO:0000313" key="2">
    <source>
        <dbReference type="Proteomes" id="UP000241769"/>
    </source>
</evidence>
<keyword evidence="2" id="KW-1185">Reference proteome</keyword>
<reference evidence="1 2" key="1">
    <citation type="journal article" date="2018" name="Genome Biol. Evol.">
        <title>Multiple Roots of Fruiting Body Formation in Amoebozoa.</title>
        <authorList>
            <person name="Hillmann F."/>
            <person name="Forbes G."/>
            <person name="Novohradska S."/>
            <person name="Ferling I."/>
            <person name="Riege K."/>
            <person name="Groth M."/>
            <person name="Westermann M."/>
            <person name="Marz M."/>
            <person name="Spaller T."/>
            <person name="Winckler T."/>
            <person name="Schaap P."/>
            <person name="Glockner G."/>
        </authorList>
    </citation>
    <scope>NUCLEOTIDE SEQUENCE [LARGE SCALE GENOMIC DNA]</scope>
    <source>
        <strain evidence="1 2">Jena</strain>
    </source>
</reference>
<proteinExistence type="predicted"/>
<evidence type="ECO:0000313" key="1">
    <source>
        <dbReference type="EMBL" id="PRP76713.1"/>
    </source>
</evidence>
<organism evidence="1 2">
    <name type="scientific">Planoprotostelium fungivorum</name>
    <dbReference type="NCBI Taxonomy" id="1890364"/>
    <lineage>
        <taxon>Eukaryota</taxon>
        <taxon>Amoebozoa</taxon>
        <taxon>Evosea</taxon>
        <taxon>Variosea</taxon>
        <taxon>Cavosteliida</taxon>
        <taxon>Cavosteliaceae</taxon>
        <taxon>Planoprotostelium</taxon>
    </lineage>
</organism>
<sequence length="169" mass="19801">MAYTLVPSIFSSGHLRQSKLGIVFVTRVTYHWNQRISESQNQVRRYKNTWATQKWFQIFRPDCHNREKEGARLNHRPTVTIRDKGPRALTFLTHITICIIFVNRHIYHWNQRSLLSQKQVRKVVVTWRYGSVLRVCPISCRVSGCAVCMLSINLIPFDQTSNQVTVPAF</sequence>
<dbReference type="EMBL" id="MDYQ01000305">
    <property type="protein sequence ID" value="PRP76713.1"/>
    <property type="molecule type" value="Genomic_DNA"/>
</dbReference>